<protein>
    <submittedName>
        <fullName evidence="2">Uncharacterized protein</fullName>
    </submittedName>
</protein>
<organism evidence="2">
    <name type="scientific">marine sediment metagenome</name>
    <dbReference type="NCBI Taxonomy" id="412755"/>
    <lineage>
        <taxon>unclassified sequences</taxon>
        <taxon>metagenomes</taxon>
        <taxon>ecological metagenomes</taxon>
    </lineage>
</organism>
<name>A0A0F9GQX0_9ZZZZ</name>
<feature type="transmembrane region" description="Helical" evidence="1">
    <location>
        <begin position="6"/>
        <end position="26"/>
    </location>
</feature>
<evidence type="ECO:0000313" key="2">
    <source>
        <dbReference type="EMBL" id="KKL71815.1"/>
    </source>
</evidence>
<keyword evidence="1" id="KW-0812">Transmembrane</keyword>
<keyword evidence="1" id="KW-1133">Transmembrane helix</keyword>
<dbReference type="EMBL" id="LAZR01025473">
    <property type="protein sequence ID" value="KKL71815.1"/>
    <property type="molecule type" value="Genomic_DNA"/>
</dbReference>
<keyword evidence="1" id="KW-0472">Membrane</keyword>
<dbReference type="AlphaFoldDB" id="A0A0F9GQX0"/>
<proteinExistence type="predicted"/>
<evidence type="ECO:0000256" key="1">
    <source>
        <dbReference type="SAM" id="Phobius"/>
    </source>
</evidence>
<comment type="caution">
    <text evidence="2">The sequence shown here is derived from an EMBL/GenBank/DDBJ whole genome shotgun (WGS) entry which is preliminary data.</text>
</comment>
<sequence length="51" mass="6026">MTMIEALLVVVGGSLLVTTIFSYFIWHLLWYPLGRHNEEDDDEDWDVDDRV</sequence>
<reference evidence="2" key="1">
    <citation type="journal article" date="2015" name="Nature">
        <title>Complex archaea that bridge the gap between prokaryotes and eukaryotes.</title>
        <authorList>
            <person name="Spang A."/>
            <person name="Saw J.H."/>
            <person name="Jorgensen S.L."/>
            <person name="Zaremba-Niedzwiedzka K."/>
            <person name="Martijn J."/>
            <person name="Lind A.E."/>
            <person name="van Eijk R."/>
            <person name="Schleper C."/>
            <person name="Guy L."/>
            <person name="Ettema T.J."/>
        </authorList>
    </citation>
    <scope>NUCLEOTIDE SEQUENCE</scope>
</reference>
<accession>A0A0F9GQX0</accession>
<gene>
    <name evidence="2" type="ORF">LCGC14_2091150</name>
</gene>